<dbReference type="EMBL" id="CAUYUJ010017882">
    <property type="protein sequence ID" value="CAK0878796.1"/>
    <property type="molecule type" value="Genomic_DNA"/>
</dbReference>
<evidence type="ECO:0000313" key="3">
    <source>
        <dbReference type="EMBL" id="CAK0878796.1"/>
    </source>
</evidence>
<evidence type="ECO:0000313" key="4">
    <source>
        <dbReference type="Proteomes" id="UP001189429"/>
    </source>
</evidence>
<keyword evidence="1" id="KW-0175">Coiled coil</keyword>
<proteinExistence type="predicted"/>
<dbReference type="Proteomes" id="UP001189429">
    <property type="component" value="Unassembled WGS sequence"/>
</dbReference>
<feature type="compositionally biased region" description="Basic residues" evidence="2">
    <location>
        <begin position="93"/>
        <end position="102"/>
    </location>
</feature>
<reference evidence="3" key="1">
    <citation type="submission" date="2023-10" db="EMBL/GenBank/DDBJ databases">
        <authorList>
            <person name="Chen Y."/>
            <person name="Shah S."/>
            <person name="Dougan E. K."/>
            <person name="Thang M."/>
            <person name="Chan C."/>
        </authorList>
    </citation>
    <scope>NUCLEOTIDE SEQUENCE [LARGE SCALE GENOMIC DNA]</scope>
</reference>
<organism evidence="3 4">
    <name type="scientific">Prorocentrum cordatum</name>
    <dbReference type="NCBI Taxonomy" id="2364126"/>
    <lineage>
        <taxon>Eukaryota</taxon>
        <taxon>Sar</taxon>
        <taxon>Alveolata</taxon>
        <taxon>Dinophyceae</taxon>
        <taxon>Prorocentrales</taxon>
        <taxon>Prorocentraceae</taxon>
        <taxon>Prorocentrum</taxon>
    </lineage>
</organism>
<accession>A0ABN9W239</accession>
<evidence type="ECO:0000256" key="2">
    <source>
        <dbReference type="SAM" id="MobiDB-lite"/>
    </source>
</evidence>
<gene>
    <name evidence="3" type="ORF">PCOR1329_LOCUS62427</name>
</gene>
<protein>
    <submittedName>
        <fullName evidence="3">Uncharacterized protein</fullName>
    </submittedName>
</protein>
<sequence>MPLDFLPATAPAAAAAELLHPACRGGTGRGEALAPRRAAGRPLLFEGGSVRNYASGALAFSSALLLMFLARGQWEAMGAKAKATKVHPDSSKVKVRVKKKAQHSRDTDSGVDSPVVTVLEYSADIDPDQLEQLNTERKRALEELKGTLKHNIKELLKDDMGILWKSEFENRVPVFQQWYFRYQTQYDLMGKGVRSFLAHSMAFNRPMESVSDLVMLDMQIYIEKKYELLILQPEISDWKIRKVLQKAYKQLESEYVQGVQEVNSQFRRGVFEKCGKLIPVAGEDELEIVLDGVKLDWEAQLNKVKHISGQFERSPKLLALLSGAVSSKASSTAVAAGTAAATGAAGSVAAKTAAGSATVAAKVVAPAASKALASKLATPFLAKLTAFLAGPPTGVAVAVVVDCLLSKGLAFMSADDFRAEVGRILEATREEYLEACYVELDRVVDEELFNREP</sequence>
<name>A0ABN9W239_9DINO</name>
<comment type="caution">
    <text evidence="3">The sequence shown here is derived from an EMBL/GenBank/DDBJ whole genome shotgun (WGS) entry which is preliminary data.</text>
</comment>
<feature type="region of interest" description="Disordered" evidence="2">
    <location>
        <begin position="85"/>
        <end position="111"/>
    </location>
</feature>
<keyword evidence="4" id="KW-1185">Reference proteome</keyword>
<evidence type="ECO:0000256" key="1">
    <source>
        <dbReference type="SAM" id="Coils"/>
    </source>
</evidence>
<feature type="coiled-coil region" evidence="1">
    <location>
        <begin position="130"/>
        <end position="158"/>
    </location>
</feature>